<evidence type="ECO:0000313" key="3">
    <source>
        <dbReference type="EMBL" id="GGG88468.1"/>
    </source>
</evidence>
<dbReference type="PANTHER" id="PTHR21198">
    <property type="entry name" value="GLUTAMATE RACEMASE"/>
    <property type="match status" value="1"/>
</dbReference>
<keyword evidence="4" id="KW-1185">Reference proteome</keyword>
<name>A0A917MAQ3_9BACL</name>
<reference evidence="3 4" key="1">
    <citation type="journal article" date="2014" name="Int. J. Syst. Evol. Microbiol.">
        <title>Complete genome sequence of Corynebacterium casei LMG S-19264T (=DSM 44701T), isolated from a smear-ripened cheese.</title>
        <authorList>
            <consortium name="US DOE Joint Genome Institute (JGI-PGF)"/>
            <person name="Walter F."/>
            <person name="Albersmeier A."/>
            <person name="Kalinowski J."/>
            <person name="Ruckert C."/>
        </authorList>
    </citation>
    <scope>NUCLEOTIDE SEQUENCE [LARGE SCALE GENOMIC DNA]</scope>
    <source>
        <strain evidence="3 4">CGMCC 1.15286</strain>
    </source>
</reference>
<evidence type="ECO:0000256" key="1">
    <source>
        <dbReference type="ARBA" id="ARBA00007847"/>
    </source>
</evidence>
<comment type="caution">
    <text evidence="3">The sequence shown here is derived from an EMBL/GenBank/DDBJ whole genome shotgun (WGS) entry which is preliminary data.</text>
</comment>
<dbReference type="GO" id="GO:0047661">
    <property type="term" value="F:amino-acid racemase activity"/>
    <property type="evidence" value="ECO:0007669"/>
    <property type="project" value="InterPro"/>
</dbReference>
<dbReference type="SUPFAM" id="SSF53681">
    <property type="entry name" value="Aspartate/glutamate racemase"/>
    <property type="match status" value="2"/>
</dbReference>
<organism evidence="3 4">
    <name type="scientific">Paenibacillus radicis</name>
    <name type="common">ex Gao et al. 2016</name>
    <dbReference type="NCBI Taxonomy" id="1737354"/>
    <lineage>
        <taxon>Bacteria</taxon>
        <taxon>Bacillati</taxon>
        <taxon>Bacillota</taxon>
        <taxon>Bacilli</taxon>
        <taxon>Bacillales</taxon>
        <taxon>Paenibacillaceae</taxon>
        <taxon>Paenibacillus</taxon>
    </lineage>
</organism>
<dbReference type="InterPro" id="IPR001920">
    <property type="entry name" value="Asp/Glu_race"/>
</dbReference>
<dbReference type="AlphaFoldDB" id="A0A917MAQ3"/>
<dbReference type="Pfam" id="PF01177">
    <property type="entry name" value="Asp_Glu_race"/>
    <property type="match status" value="1"/>
</dbReference>
<protein>
    <submittedName>
        <fullName evidence="3">Aspartate racemase</fullName>
    </submittedName>
</protein>
<proteinExistence type="inferred from homology"/>
<accession>A0A917MAQ3</accession>
<dbReference type="InterPro" id="IPR015942">
    <property type="entry name" value="Asp/Glu/hydantoin_racemase"/>
</dbReference>
<dbReference type="InterPro" id="IPR004380">
    <property type="entry name" value="Asp_race"/>
</dbReference>
<comment type="similarity">
    <text evidence="1">Belongs to the aspartate/glutamate racemases family.</text>
</comment>
<dbReference type="PANTHER" id="PTHR21198:SF7">
    <property type="entry name" value="ASPARTATE-GLUTAMATE RACEMASE FAMILY"/>
    <property type="match status" value="1"/>
</dbReference>
<evidence type="ECO:0000313" key="4">
    <source>
        <dbReference type="Proteomes" id="UP000600247"/>
    </source>
</evidence>
<gene>
    <name evidence="3" type="primary">racD</name>
    <name evidence="3" type="ORF">GCM10010918_53740</name>
</gene>
<keyword evidence="2" id="KW-0413">Isomerase</keyword>
<evidence type="ECO:0000256" key="2">
    <source>
        <dbReference type="ARBA" id="ARBA00023235"/>
    </source>
</evidence>
<dbReference type="Gene3D" id="3.40.50.1860">
    <property type="match status" value="2"/>
</dbReference>
<dbReference type="RefSeq" id="WP_188892769.1">
    <property type="nucleotide sequence ID" value="NZ_BMHY01000020.1"/>
</dbReference>
<sequence>MSIRGVAAVTARQRLGVLGGMGPQATAVFMERVIARTAAKQDQEHIDMIVLNHASLPDRTDAITSGDHVAFIEAVRKDLELLELAGTANIAIPCNTSHFFYEQMQRLTSVPIIHMVNETVQEVSKSGDPVSRVGLLATDGTIKSGVYAESCERYGLEYVIPAQSLQRKVSQIIYEQVKRDGNLNAVELIKVVQQMRETYRCDRIILACTELSCIPLPLQIRSYVIDAMDVLVERAIERSGGAYLAKGNFRERIKAYEAGII</sequence>
<dbReference type="NCBIfam" id="TIGR00035">
    <property type="entry name" value="asp_race"/>
    <property type="match status" value="1"/>
</dbReference>
<dbReference type="EMBL" id="BMHY01000020">
    <property type="protein sequence ID" value="GGG88468.1"/>
    <property type="molecule type" value="Genomic_DNA"/>
</dbReference>
<dbReference type="Proteomes" id="UP000600247">
    <property type="component" value="Unassembled WGS sequence"/>
</dbReference>